<protein>
    <submittedName>
        <fullName evidence="2">Uncharacterized protein</fullName>
    </submittedName>
</protein>
<evidence type="ECO:0000256" key="1">
    <source>
        <dbReference type="SAM" id="MobiDB-lite"/>
    </source>
</evidence>
<proteinExistence type="predicted"/>
<name>A0A921R360_SORBI</name>
<feature type="compositionally biased region" description="Basic residues" evidence="1">
    <location>
        <begin position="47"/>
        <end position="65"/>
    </location>
</feature>
<gene>
    <name evidence="2" type="ORF">BDA96_04G035600</name>
</gene>
<dbReference type="EMBL" id="CM027683">
    <property type="protein sequence ID" value="KAG0531591.1"/>
    <property type="molecule type" value="Genomic_DNA"/>
</dbReference>
<accession>A0A921R360</accession>
<feature type="compositionally biased region" description="Basic and acidic residues" evidence="1">
    <location>
        <begin position="66"/>
        <end position="78"/>
    </location>
</feature>
<evidence type="ECO:0000313" key="2">
    <source>
        <dbReference type="EMBL" id="KAG0531591.1"/>
    </source>
</evidence>
<dbReference type="AlphaFoldDB" id="A0A921R360"/>
<dbReference type="Proteomes" id="UP000807115">
    <property type="component" value="Chromosome 4"/>
</dbReference>
<reference evidence="2" key="1">
    <citation type="journal article" date="2019" name="BMC Genomics">
        <title>A new reference genome for Sorghum bicolor reveals high levels of sequence similarity between sweet and grain genotypes: implications for the genetics of sugar metabolism.</title>
        <authorList>
            <person name="Cooper E.A."/>
            <person name="Brenton Z.W."/>
            <person name="Flinn B.S."/>
            <person name="Jenkins J."/>
            <person name="Shu S."/>
            <person name="Flowers D."/>
            <person name="Luo F."/>
            <person name="Wang Y."/>
            <person name="Xia P."/>
            <person name="Barry K."/>
            <person name="Daum C."/>
            <person name="Lipzen A."/>
            <person name="Yoshinaga Y."/>
            <person name="Schmutz J."/>
            <person name="Saski C."/>
            <person name="Vermerris W."/>
            <person name="Kresovich S."/>
        </authorList>
    </citation>
    <scope>NUCLEOTIDE SEQUENCE</scope>
</reference>
<organism evidence="2 3">
    <name type="scientific">Sorghum bicolor</name>
    <name type="common">Sorghum</name>
    <name type="synonym">Sorghum vulgare</name>
    <dbReference type="NCBI Taxonomy" id="4558"/>
    <lineage>
        <taxon>Eukaryota</taxon>
        <taxon>Viridiplantae</taxon>
        <taxon>Streptophyta</taxon>
        <taxon>Embryophyta</taxon>
        <taxon>Tracheophyta</taxon>
        <taxon>Spermatophyta</taxon>
        <taxon>Magnoliopsida</taxon>
        <taxon>Liliopsida</taxon>
        <taxon>Poales</taxon>
        <taxon>Poaceae</taxon>
        <taxon>PACMAD clade</taxon>
        <taxon>Panicoideae</taxon>
        <taxon>Andropogonodae</taxon>
        <taxon>Andropogoneae</taxon>
        <taxon>Sorghinae</taxon>
        <taxon>Sorghum</taxon>
    </lineage>
</organism>
<evidence type="ECO:0000313" key="3">
    <source>
        <dbReference type="Proteomes" id="UP000807115"/>
    </source>
</evidence>
<sequence>MSKNNELIIQELFVPNSIMDACMLMVERLTSKFHLLSNGTIDAKSLLPRRRTAASTRRLRRRAERRRGEEGGRRRRVADDCKAARVMHAWRACACLSQEIASFPVRRREVSSPLAISGKVAAAPVPILF</sequence>
<comment type="caution">
    <text evidence="2">The sequence shown here is derived from an EMBL/GenBank/DDBJ whole genome shotgun (WGS) entry which is preliminary data.</text>
</comment>
<feature type="region of interest" description="Disordered" evidence="1">
    <location>
        <begin position="47"/>
        <end position="78"/>
    </location>
</feature>
<reference evidence="2" key="2">
    <citation type="submission" date="2020-10" db="EMBL/GenBank/DDBJ databases">
        <authorList>
            <person name="Cooper E.A."/>
            <person name="Brenton Z.W."/>
            <person name="Flinn B.S."/>
            <person name="Jenkins J."/>
            <person name="Shu S."/>
            <person name="Flowers D."/>
            <person name="Luo F."/>
            <person name="Wang Y."/>
            <person name="Xia P."/>
            <person name="Barry K."/>
            <person name="Daum C."/>
            <person name="Lipzen A."/>
            <person name="Yoshinaga Y."/>
            <person name="Schmutz J."/>
            <person name="Saski C."/>
            <person name="Vermerris W."/>
            <person name="Kresovich S."/>
        </authorList>
    </citation>
    <scope>NUCLEOTIDE SEQUENCE</scope>
</reference>